<dbReference type="EMBL" id="NJET01000067">
    <property type="protein sequence ID" value="PHH62630.1"/>
    <property type="molecule type" value="Genomic_DNA"/>
</dbReference>
<organism evidence="2 3">
    <name type="scientific">Ophiocordyceps australis</name>
    <dbReference type="NCBI Taxonomy" id="1399860"/>
    <lineage>
        <taxon>Eukaryota</taxon>
        <taxon>Fungi</taxon>
        <taxon>Dikarya</taxon>
        <taxon>Ascomycota</taxon>
        <taxon>Pezizomycotina</taxon>
        <taxon>Sordariomycetes</taxon>
        <taxon>Hypocreomycetidae</taxon>
        <taxon>Hypocreales</taxon>
        <taxon>Ophiocordycipitaceae</taxon>
        <taxon>Ophiocordyceps</taxon>
    </lineage>
</organism>
<proteinExistence type="predicted"/>
<evidence type="ECO:0000256" key="1">
    <source>
        <dbReference type="SAM" id="MobiDB-lite"/>
    </source>
</evidence>
<feature type="compositionally biased region" description="Polar residues" evidence="1">
    <location>
        <begin position="73"/>
        <end position="83"/>
    </location>
</feature>
<name>A0A2C5Y5C0_9HYPO</name>
<feature type="region of interest" description="Disordered" evidence="1">
    <location>
        <begin position="73"/>
        <end position="99"/>
    </location>
</feature>
<sequence length="99" mass="10736">MRWNLLNLSCCAESARGQWRGFGGGSEARTADAGGWSEHQRFLDCSICTLATMRLRSDTHGCADVAAVKPQNKDNSFGITSDLGTHDLDLNSASESLRM</sequence>
<keyword evidence="3" id="KW-1185">Reference proteome</keyword>
<evidence type="ECO:0000313" key="2">
    <source>
        <dbReference type="EMBL" id="PHH62630.1"/>
    </source>
</evidence>
<accession>A0A2C5Y5C0</accession>
<gene>
    <name evidence="2" type="ORF">CDD81_6864</name>
</gene>
<evidence type="ECO:0000313" key="3">
    <source>
        <dbReference type="Proteomes" id="UP000226192"/>
    </source>
</evidence>
<dbReference type="AlphaFoldDB" id="A0A2C5Y5C0"/>
<comment type="caution">
    <text evidence="2">The sequence shown here is derived from an EMBL/GenBank/DDBJ whole genome shotgun (WGS) entry which is preliminary data.</text>
</comment>
<reference evidence="2 3" key="1">
    <citation type="submission" date="2017-06" db="EMBL/GenBank/DDBJ databases">
        <title>Ant-infecting Ophiocordyceps genomes reveal a high diversity of potential behavioral manipulation genes and a possible major role for enterotoxins.</title>
        <authorList>
            <person name="De Bekker C."/>
            <person name="Evans H.C."/>
            <person name="Brachmann A."/>
            <person name="Hughes D.P."/>
        </authorList>
    </citation>
    <scope>NUCLEOTIDE SEQUENCE [LARGE SCALE GENOMIC DNA]</scope>
    <source>
        <strain evidence="2 3">Map64</strain>
    </source>
</reference>
<protein>
    <submittedName>
        <fullName evidence="2">Uncharacterized protein</fullName>
    </submittedName>
</protein>
<dbReference type="Proteomes" id="UP000226192">
    <property type="component" value="Unassembled WGS sequence"/>
</dbReference>